<dbReference type="Proteomes" id="UP000631034">
    <property type="component" value="Unassembled WGS sequence"/>
</dbReference>
<protein>
    <recommendedName>
        <fullName evidence="4">Transmembrane protein</fullName>
    </recommendedName>
</protein>
<dbReference type="RefSeq" id="WP_192534597.1">
    <property type="nucleotide sequence ID" value="NZ_JACZHT010000005.1"/>
</dbReference>
<feature type="transmembrane region" description="Helical" evidence="1">
    <location>
        <begin position="78"/>
        <end position="99"/>
    </location>
</feature>
<keyword evidence="3" id="KW-1185">Reference proteome</keyword>
<dbReference type="EMBL" id="JACZHT010000005">
    <property type="protein sequence ID" value="MBE1237600.1"/>
    <property type="molecule type" value="Genomic_DNA"/>
</dbReference>
<dbReference type="AlphaFoldDB" id="A0A8J6YMY4"/>
<accession>A0A8J6YMY4</accession>
<feature type="transmembrane region" description="Helical" evidence="1">
    <location>
        <begin position="21"/>
        <end position="41"/>
    </location>
</feature>
<feature type="transmembrane region" description="Helical" evidence="1">
    <location>
        <begin position="105"/>
        <end position="122"/>
    </location>
</feature>
<feature type="transmembrane region" description="Helical" evidence="1">
    <location>
        <begin position="47"/>
        <end position="66"/>
    </location>
</feature>
<reference evidence="2" key="1">
    <citation type="submission" date="2020-10" db="EMBL/GenBank/DDBJ databases">
        <title>Genome sequence of the unusual species of purple photosynthetic bacteria, Phaeovibrio sulfidiphilus DSM 23193, type strain.</title>
        <authorList>
            <person name="Kyndt J.A."/>
            <person name="Meyer T.E."/>
        </authorList>
    </citation>
    <scope>NUCLEOTIDE SEQUENCE</scope>
    <source>
        <strain evidence="2">DSM 23193</strain>
    </source>
</reference>
<evidence type="ECO:0000313" key="2">
    <source>
        <dbReference type="EMBL" id="MBE1237600.1"/>
    </source>
</evidence>
<keyword evidence="1" id="KW-1133">Transmembrane helix</keyword>
<proteinExistence type="predicted"/>
<keyword evidence="1" id="KW-0472">Membrane</keyword>
<evidence type="ECO:0000313" key="3">
    <source>
        <dbReference type="Proteomes" id="UP000631034"/>
    </source>
</evidence>
<evidence type="ECO:0000256" key="1">
    <source>
        <dbReference type="SAM" id="Phobius"/>
    </source>
</evidence>
<gene>
    <name evidence="2" type="ORF">IHV25_08055</name>
</gene>
<organism evidence="2 3">
    <name type="scientific">Phaeovibrio sulfidiphilus</name>
    <dbReference type="NCBI Taxonomy" id="1220600"/>
    <lineage>
        <taxon>Bacteria</taxon>
        <taxon>Pseudomonadati</taxon>
        <taxon>Pseudomonadota</taxon>
        <taxon>Alphaproteobacteria</taxon>
        <taxon>Rhodospirillales</taxon>
        <taxon>Rhodospirillaceae</taxon>
        <taxon>Phaeovibrio</taxon>
    </lineage>
</organism>
<keyword evidence="1" id="KW-0812">Transmembrane</keyword>
<comment type="caution">
    <text evidence="2">The sequence shown here is derived from an EMBL/GenBank/DDBJ whole genome shotgun (WGS) entry which is preliminary data.</text>
</comment>
<evidence type="ECO:0008006" key="4">
    <source>
        <dbReference type="Google" id="ProtNLM"/>
    </source>
</evidence>
<sequence length="141" mass="15363">MTTPRDPETPSTSNPGTVRGYVLIAYGLFLIGMLTGVLLNLVGPWGLVLNLSAVAGVGVLLMAREASRGTVYESHSSWLVRTFVITLCGFLVAVVLAGYETTNALASLLFLLVGLYYIFRVFKGFRVFMQARPMTSPRGWI</sequence>
<name>A0A8J6YMY4_9PROT</name>